<accession>A0A2S4UK58</accession>
<dbReference type="InterPro" id="IPR036085">
    <property type="entry name" value="PAZ_dom_sf"/>
</dbReference>
<sequence length="904" mass="99442">MAEMQMVRPSAGVGGKKIKVTVNAYKVGLPSMLIHHYDVAVEGLVSKHGTVGDVPPALGKELFAALKAMKAFEAIPVVYDGRKTMFSPKLLNFPDNKQTFDVNLATPSERAAKRNRSFKVVLTKVGEVKLDNLLKYVKKQVGATPDEGVYIAITALNVLCNHDMMMSHTTSKNKFFPRPAPPPEGQVATEQVLRLKTGIEMWRGYFSSIRMAPGGVIMNFDLTSQPMLKHGNLVDICCAILGRVQPPALKNLPPAKFTQLSRALKSMRVTVARIDKTLLKSKIKDVAPSARAMIFEAPVSPNSTVMKKWNVAEYIEFTYNMKLRGADLPVVKLTAKGWYPLEICNVEPGQKYNKKLNPEELSEAIRWLTVKPTDRTKMLTDGIRAYVKPAPTLGSWGVRMDANPMVIPARRLPAPTLTYQGVGPAGQVKVDSGAWNMQSKKLLKPVAVTSWVAVVLGQPKRDISPQQAARALEGLQQAAHAMGLPLSGQQGPTIFPTNRDNLSPAVEGSVGAWIMSKVKSKPQLIICFLRDKTAWEYRQIKVFGDSTQGIATQCFAVDKVTTKGNAQYFANVVLKINAKLGGTNHAVGMNGNRLFATRTMVLGADVTHPGGDSLEPSIAAVVGSTNEHGGGYGAEFSVQPGRQEIISDLHHMVKVSWILCKSGRLQDRANIVCTLQELLIKFAQRNHALPDKLIFYRDGVSEGQFPDVVAKEIPLVRQAMRAVGENAKYTTQAAAMKLTYVICGKRHHFKFGAIDTGDRDKSGNLHAGTMIDTDVVHPFDFDWYGLSHSGLLGTSRAAHYTVLVDDAKFKPDDIQQLTYNLCYTYARATRSVSIATPAYYAHHVCTRIKAMLSAVQINQSSLSPTDTDLDNALRDYRTKANEIRTAFRASYNKAGNFPVLEYWM</sequence>
<gene>
    <name evidence="2" type="ORF">PSHT_14484</name>
</gene>
<dbReference type="SUPFAM" id="SSF101690">
    <property type="entry name" value="PAZ domain"/>
    <property type="match status" value="1"/>
</dbReference>
<dbReference type="Pfam" id="PF16486">
    <property type="entry name" value="ArgoN"/>
    <property type="match status" value="1"/>
</dbReference>
<dbReference type="AlphaFoldDB" id="A0A2S4UK58"/>
<dbReference type="Pfam" id="PF08699">
    <property type="entry name" value="ArgoL1"/>
    <property type="match status" value="1"/>
</dbReference>
<dbReference type="VEuPathDB" id="FungiDB:PSHT_14484"/>
<dbReference type="OrthoDB" id="10252740at2759"/>
<dbReference type="Pfam" id="PF02171">
    <property type="entry name" value="Piwi"/>
    <property type="match status" value="1"/>
</dbReference>
<dbReference type="Gene3D" id="2.170.260.10">
    <property type="entry name" value="paz domain"/>
    <property type="match status" value="1"/>
</dbReference>
<keyword evidence="3" id="KW-1185">Reference proteome</keyword>
<proteinExistence type="predicted"/>
<name>A0A2S4UK58_9BASI</name>
<dbReference type="PROSITE" id="PS50822">
    <property type="entry name" value="PIWI"/>
    <property type="match status" value="1"/>
</dbReference>
<evidence type="ECO:0000313" key="2">
    <source>
        <dbReference type="EMBL" id="POV97606.1"/>
    </source>
</evidence>
<dbReference type="CDD" id="cd02846">
    <property type="entry name" value="PAZ_argonaute_like"/>
    <property type="match status" value="1"/>
</dbReference>
<reference evidence="2 3" key="1">
    <citation type="submission" date="2017-12" db="EMBL/GenBank/DDBJ databases">
        <title>Gene loss provides genomic basis for host adaptation in cereal stripe rust fungi.</title>
        <authorList>
            <person name="Xia C."/>
        </authorList>
    </citation>
    <scope>NUCLEOTIDE SEQUENCE [LARGE SCALE GENOMIC DNA]</scope>
    <source>
        <strain evidence="2 3">93TX-2</strain>
    </source>
</reference>
<dbReference type="SUPFAM" id="SSF53098">
    <property type="entry name" value="Ribonuclease H-like"/>
    <property type="match status" value="1"/>
</dbReference>
<comment type="caution">
    <text evidence="2">The sequence shown here is derived from an EMBL/GenBank/DDBJ whole genome shotgun (WGS) entry which is preliminary data.</text>
</comment>
<evidence type="ECO:0000313" key="3">
    <source>
        <dbReference type="Proteomes" id="UP000238274"/>
    </source>
</evidence>
<organism evidence="2 3">
    <name type="scientific">Puccinia striiformis</name>
    <dbReference type="NCBI Taxonomy" id="27350"/>
    <lineage>
        <taxon>Eukaryota</taxon>
        <taxon>Fungi</taxon>
        <taxon>Dikarya</taxon>
        <taxon>Basidiomycota</taxon>
        <taxon>Pucciniomycotina</taxon>
        <taxon>Pucciniomycetes</taxon>
        <taxon>Pucciniales</taxon>
        <taxon>Pucciniaceae</taxon>
        <taxon>Puccinia</taxon>
    </lineage>
</organism>
<dbReference type="SMART" id="SM01163">
    <property type="entry name" value="DUF1785"/>
    <property type="match status" value="1"/>
</dbReference>
<dbReference type="PANTHER" id="PTHR22891">
    <property type="entry name" value="EUKARYOTIC TRANSLATION INITIATION FACTOR 2C"/>
    <property type="match status" value="1"/>
</dbReference>
<dbReference type="InterPro" id="IPR032474">
    <property type="entry name" value="Argonaute_N"/>
</dbReference>
<dbReference type="GO" id="GO:0003676">
    <property type="term" value="F:nucleic acid binding"/>
    <property type="evidence" value="ECO:0007669"/>
    <property type="project" value="InterPro"/>
</dbReference>
<dbReference type="Gene3D" id="3.30.420.10">
    <property type="entry name" value="Ribonuclease H-like superfamily/Ribonuclease H"/>
    <property type="match status" value="1"/>
</dbReference>
<dbReference type="Gene3D" id="3.40.50.2300">
    <property type="match status" value="1"/>
</dbReference>
<dbReference type="Pfam" id="PF16487">
    <property type="entry name" value="ArgoMid"/>
    <property type="match status" value="1"/>
</dbReference>
<dbReference type="InterPro" id="IPR003165">
    <property type="entry name" value="Piwi"/>
</dbReference>
<dbReference type="InterPro" id="IPR014811">
    <property type="entry name" value="ArgoL1"/>
</dbReference>
<feature type="domain" description="Piwi" evidence="1">
    <location>
        <begin position="524"/>
        <end position="853"/>
    </location>
</feature>
<dbReference type="EMBL" id="PKSM01000327">
    <property type="protein sequence ID" value="POV97606.1"/>
    <property type="molecule type" value="Genomic_DNA"/>
</dbReference>
<reference evidence="3" key="3">
    <citation type="journal article" date="2018" name="Mol. Plant Microbe Interact.">
        <title>Genome sequence resources for the wheat stripe rust pathogen (Puccinia striiformis f. sp. tritici) and the barley stripe rust pathogen (Puccinia striiformis f. sp. hordei).</title>
        <authorList>
            <person name="Xia C."/>
            <person name="Wang M."/>
            <person name="Yin C."/>
            <person name="Cornejo O.E."/>
            <person name="Hulbert S.H."/>
            <person name="Chen X."/>
        </authorList>
    </citation>
    <scope>NUCLEOTIDE SEQUENCE [LARGE SCALE GENOMIC DNA]</scope>
    <source>
        <strain evidence="3">93TX-2</strain>
    </source>
</reference>
<dbReference type="SMART" id="SM00950">
    <property type="entry name" value="Piwi"/>
    <property type="match status" value="1"/>
</dbReference>
<dbReference type="Proteomes" id="UP000238274">
    <property type="component" value="Unassembled WGS sequence"/>
</dbReference>
<dbReference type="VEuPathDB" id="FungiDB:PSTT_11749"/>
<evidence type="ECO:0000259" key="1">
    <source>
        <dbReference type="PROSITE" id="PS50822"/>
    </source>
</evidence>
<protein>
    <recommendedName>
        <fullName evidence="1">Piwi domain-containing protein</fullName>
    </recommendedName>
</protein>
<dbReference type="InterPro" id="IPR012337">
    <property type="entry name" value="RNaseH-like_sf"/>
</dbReference>
<reference evidence="3" key="2">
    <citation type="journal article" date="2018" name="BMC Genomics">
        <title>Genomic insights into host adaptation between the wheat stripe rust pathogen (Puccinia striiformis f. sp. tritici) and the barley stripe rust pathogen (Puccinia striiformis f. sp. hordei).</title>
        <authorList>
            <person name="Xia C."/>
            <person name="Wang M."/>
            <person name="Yin C."/>
            <person name="Cornejo O.E."/>
            <person name="Hulbert S.H."/>
            <person name="Chen X."/>
        </authorList>
    </citation>
    <scope>NUCLEOTIDE SEQUENCE [LARGE SCALE GENOMIC DNA]</scope>
    <source>
        <strain evidence="3">93TX-2</strain>
    </source>
</reference>
<dbReference type="InterPro" id="IPR032473">
    <property type="entry name" value="Argonaute_Mid_dom"/>
</dbReference>
<dbReference type="InterPro" id="IPR036397">
    <property type="entry name" value="RNaseH_sf"/>
</dbReference>